<keyword evidence="1" id="KW-0175">Coiled coil</keyword>
<protein>
    <recommendedName>
        <fullName evidence="4">FlgN protein</fullName>
    </recommendedName>
</protein>
<proteinExistence type="predicted"/>
<name>A0ABU8XVT8_9PROT</name>
<sequence>MIESHTRIVMLLALMRELEGIMQAENALLGQMKLERLQALQAEKAALAERYELELRRLRQKPEALAELAAEERATLDAALRGFQATVRANAERLRRARQIAEGVVQAIGESLATSAADTSPGYGTPARGPAGGSRIIAVAFDRRC</sequence>
<dbReference type="EMBL" id="JBBLZC010000021">
    <property type="protein sequence ID" value="MEK0085054.1"/>
    <property type="molecule type" value="Genomic_DNA"/>
</dbReference>
<evidence type="ECO:0000313" key="3">
    <source>
        <dbReference type="Proteomes" id="UP001375743"/>
    </source>
</evidence>
<evidence type="ECO:0000313" key="2">
    <source>
        <dbReference type="EMBL" id="MEK0085054.1"/>
    </source>
</evidence>
<dbReference type="RefSeq" id="WP_418160901.1">
    <property type="nucleotide sequence ID" value="NZ_JBBLZC010000021.1"/>
</dbReference>
<keyword evidence="3" id="KW-1185">Reference proteome</keyword>
<organism evidence="2 3">
    <name type="scientific">Benzoatithermus flavus</name>
    <dbReference type="NCBI Taxonomy" id="3108223"/>
    <lineage>
        <taxon>Bacteria</taxon>
        <taxon>Pseudomonadati</taxon>
        <taxon>Pseudomonadota</taxon>
        <taxon>Alphaproteobacteria</taxon>
        <taxon>Geminicoccales</taxon>
        <taxon>Geminicoccaceae</taxon>
        <taxon>Benzoatithermus</taxon>
    </lineage>
</organism>
<gene>
    <name evidence="2" type="ORF">U1T56_18025</name>
</gene>
<reference evidence="2 3" key="1">
    <citation type="submission" date="2024-01" db="EMBL/GenBank/DDBJ databases">
        <title>Multi-omics insights into the function and evolution of sodium benzoate biodegradation pathways in Benzoatithermus flavus gen. nov., sp. nov. from hot spring.</title>
        <authorList>
            <person name="Hu C.-J."/>
            <person name="Li W.-J."/>
        </authorList>
    </citation>
    <scope>NUCLEOTIDE SEQUENCE [LARGE SCALE GENOMIC DNA]</scope>
    <source>
        <strain evidence="2 3">SYSU G07066</strain>
    </source>
</reference>
<evidence type="ECO:0008006" key="4">
    <source>
        <dbReference type="Google" id="ProtNLM"/>
    </source>
</evidence>
<comment type="caution">
    <text evidence="2">The sequence shown here is derived from an EMBL/GenBank/DDBJ whole genome shotgun (WGS) entry which is preliminary data.</text>
</comment>
<evidence type="ECO:0000256" key="1">
    <source>
        <dbReference type="SAM" id="Coils"/>
    </source>
</evidence>
<accession>A0ABU8XVT8</accession>
<dbReference type="Proteomes" id="UP001375743">
    <property type="component" value="Unassembled WGS sequence"/>
</dbReference>
<feature type="coiled-coil region" evidence="1">
    <location>
        <begin position="34"/>
        <end position="61"/>
    </location>
</feature>